<proteinExistence type="predicted"/>
<dbReference type="PANTHER" id="PTHR38020">
    <property type="entry name" value="UROPORPHYRINOGEN-III SYNTHASE"/>
    <property type="match status" value="1"/>
</dbReference>
<reference evidence="2" key="1">
    <citation type="submission" date="2021-01" db="EMBL/GenBank/DDBJ databases">
        <title>Adiantum capillus-veneris genome.</title>
        <authorList>
            <person name="Fang Y."/>
            <person name="Liao Q."/>
        </authorList>
    </citation>
    <scope>NUCLEOTIDE SEQUENCE</scope>
    <source>
        <strain evidence="2">H3</strain>
        <tissue evidence="2">Leaf</tissue>
    </source>
</reference>
<evidence type="ECO:0000313" key="3">
    <source>
        <dbReference type="Proteomes" id="UP000886520"/>
    </source>
</evidence>
<dbReference type="SUPFAM" id="SSF69618">
    <property type="entry name" value="HemD-like"/>
    <property type="match status" value="1"/>
</dbReference>
<evidence type="ECO:0000259" key="1">
    <source>
        <dbReference type="Pfam" id="PF02602"/>
    </source>
</evidence>
<dbReference type="PANTHER" id="PTHR38020:SF1">
    <property type="entry name" value="UROPORPHYRINOGEN-III SYNTHASE"/>
    <property type="match status" value="1"/>
</dbReference>
<dbReference type="InterPro" id="IPR003754">
    <property type="entry name" value="4pyrrol_synth_uPrphyn_synth"/>
</dbReference>
<accession>A0A9D4ZJR4</accession>
<dbReference type="Pfam" id="PF02602">
    <property type="entry name" value="HEM4"/>
    <property type="match status" value="1"/>
</dbReference>
<dbReference type="AlphaFoldDB" id="A0A9D4ZJR4"/>
<sequence length="296" mass="32094">MRSVPLHSLAGLRLEGKRVAFTSPSLYASRLQRLLLQEGAITLSCPSIFVEATPQNREALQNCLCRSSPLPFSGIAFTSRAGIKAVAEVLSRLFAEEDNGNPSASRVLEDGFFVSALGRDAELLLELDMFGASRECVRVIVPSIATPQAMVEEIGDGYGRRILCPVPHVEGLEEPPVVPEFLEALAARGWQPYRLDAYSTRWAGAECARPLLPLGKLDALIFTSTAEVEGFLKSLRALGITRIRTAGKPILAAHGPVTATGAARLGIEINVVSKDFSSFDGIMDELELYWRSSSKH</sequence>
<evidence type="ECO:0000313" key="2">
    <source>
        <dbReference type="EMBL" id="KAI5078143.1"/>
    </source>
</evidence>
<feature type="domain" description="Tetrapyrrole biosynthesis uroporphyrinogen III synthase" evidence="1">
    <location>
        <begin position="30"/>
        <end position="277"/>
    </location>
</feature>
<dbReference type="OrthoDB" id="259181at2759"/>
<dbReference type="GO" id="GO:0033014">
    <property type="term" value="P:tetrapyrrole biosynthetic process"/>
    <property type="evidence" value="ECO:0007669"/>
    <property type="project" value="InterPro"/>
</dbReference>
<keyword evidence="3" id="KW-1185">Reference proteome</keyword>
<dbReference type="InterPro" id="IPR036108">
    <property type="entry name" value="4pyrrol_syn_uPrphyn_synt_sf"/>
</dbReference>
<comment type="caution">
    <text evidence="2">The sequence shown here is derived from an EMBL/GenBank/DDBJ whole genome shotgun (WGS) entry which is preliminary data.</text>
</comment>
<organism evidence="2 3">
    <name type="scientific">Adiantum capillus-veneris</name>
    <name type="common">Maidenhair fern</name>
    <dbReference type="NCBI Taxonomy" id="13818"/>
    <lineage>
        <taxon>Eukaryota</taxon>
        <taxon>Viridiplantae</taxon>
        <taxon>Streptophyta</taxon>
        <taxon>Embryophyta</taxon>
        <taxon>Tracheophyta</taxon>
        <taxon>Polypodiopsida</taxon>
        <taxon>Polypodiidae</taxon>
        <taxon>Polypodiales</taxon>
        <taxon>Pteridineae</taxon>
        <taxon>Pteridaceae</taxon>
        <taxon>Vittarioideae</taxon>
        <taxon>Adiantum</taxon>
    </lineage>
</organism>
<dbReference type="GO" id="GO:0004852">
    <property type="term" value="F:uroporphyrinogen-III synthase activity"/>
    <property type="evidence" value="ECO:0007669"/>
    <property type="project" value="InterPro"/>
</dbReference>
<dbReference type="EMBL" id="JABFUD020000007">
    <property type="protein sequence ID" value="KAI5078143.1"/>
    <property type="molecule type" value="Genomic_DNA"/>
</dbReference>
<dbReference type="Gene3D" id="3.40.50.10090">
    <property type="match status" value="2"/>
</dbReference>
<protein>
    <recommendedName>
        <fullName evidence="1">Tetrapyrrole biosynthesis uroporphyrinogen III synthase domain-containing protein</fullName>
    </recommendedName>
</protein>
<name>A0A9D4ZJR4_ADICA</name>
<gene>
    <name evidence="2" type="ORF">GOP47_0007967</name>
</gene>
<dbReference type="Proteomes" id="UP000886520">
    <property type="component" value="Chromosome 7"/>
</dbReference>